<feature type="domain" description="Porin" evidence="12">
    <location>
        <begin position="16"/>
        <end position="349"/>
    </location>
</feature>
<keyword evidence="5" id="KW-0812">Transmembrane</keyword>
<dbReference type="PRINTS" id="PR00182">
    <property type="entry name" value="ECOLNEIPORIN"/>
</dbReference>
<keyword evidence="7" id="KW-0406">Ion transport</keyword>
<evidence type="ECO:0000256" key="6">
    <source>
        <dbReference type="ARBA" id="ARBA00022729"/>
    </source>
</evidence>
<reference evidence="13 14" key="1">
    <citation type="submission" date="2019-03" db="EMBL/GenBank/DDBJ databases">
        <title>Paraburkholderia sp. isolated from native Mimosa gymnas in Guartela State Park, Brazil.</title>
        <authorList>
            <person name="Paulitsch F."/>
            <person name="Hungria M."/>
            <person name="Delamuta J.R.M."/>
            <person name="Ribeiro R.A."/>
            <person name="Dall'Agnol R."/>
            <person name="Silva J.S.B."/>
        </authorList>
    </citation>
    <scope>NUCLEOTIDE SEQUENCE [LARGE SCALE GENOMIC DNA]</scope>
    <source>
        <strain evidence="13 14">CNPSo 3008</strain>
    </source>
</reference>
<evidence type="ECO:0000256" key="9">
    <source>
        <dbReference type="ARBA" id="ARBA00023136"/>
    </source>
</evidence>
<keyword evidence="9" id="KW-0472">Membrane</keyword>
<evidence type="ECO:0000256" key="3">
    <source>
        <dbReference type="ARBA" id="ARBA00022448"/>
    </source>
</evidence>
<dbReference type="EMBL" id="SMOD01000012">
    <property type="protein sequence ID" value="TDG06965.1"/>
    <property type="molecule type" value="Genomic_DNA"/>
</dbReference>
<keyword evidence="10" id="KW-0998">Cell outer membrane</keyword>
<evidence type="ECO:0000313" key="14">
    <source>
        <dbReference type="Proteomes" id="UP000295606"/>
    </source>
</evidence>
<evidence type="ECO:0000256" key="1">
    <source>
        <dbReference type="ARBA" id="ARBA00004571"/>
    </source>
</evidence>
<dbReference type="SUPFAM" id="SSF56935">
    <property type="entry name" value="Porins"/>
    <property type="match status" value="1"/>
</dbReference>
<dbReference type="GO" id="GO:0009279">
    <property type="term" value="C:cell outer membrane"/>
    <property type="evidence" value="ECO:0007669"/>
    <property type="project" value="UniProtKB-SubCell"/>
</dbReference>
<dbReference type="InterPro" id="IPR023614">
    <property type="entry name" value="Porin_dom_sf"/>
</dbReference>
<dbReference type="RefSeq" id="WP_133183938.1">
    <property type="nucleotide sequence ID" value="NZ_SMOD01000012.1"/>
</dbReference>
<comment type="caution">
    <text evidence="13">The sequence shown here is derived from an EMBL/GenBank/DDBJ whole genome shotgun (WGS) entry which is preliminary data.</text>
</comment>
<evidence type="ECO:0000256" key="7">
    <source>
        <dbReference type="ARBA" id="ARBA00023065"/>
    </source>
</evidence>
<dbReference type="CDD" id="cd00342">
    <property type="entry name" value="gram_neg_porins"/>
    <property type="match status" value="1"/>
</dbReference>
<evidence type="ECO:0000256" key="4">
    <source>
        <dbReference type="ARBA" id="ARBA00022452"/>
    </source>
</evidence>
<dbReference type="Gene3D" id="2.40.160.10">
    <property type="entry name" value="Porin"/>
    <property type="match status" value="1"/>
</dbReference>
<protein>
    <submittedName>
        <fullName evidence="13">Porin</fullName>
    </submittedName>
</protein>
<dbReference type="Proteomes" id="UP000295606">
    <property type="component" value="Unassembled WGS sequence"/>
</dbReference>
<feature type="chain" id="PRO_5020467248" evidence="11">
    <location>
        <begin position="29"/>
        <end position="401"/>
    </location>
</feature>
<evidence type="ECO:0000256" key="10">
    <source>
        <dbReference type="ARBA" id="ARBA00023237"/>
    </source>
</evidence>
<dbReference type="GO" id="GO:0034220">
    <property type="term" value="P:monoatomic ion transmembrane transport"/>
    <property type="evidence" value="ECO:0007669"/>
    <property type="project" value="InterPro"/>
</dbReference>
<dbReference type="Pfam" id="PF13609">
    <property type="entry name" value="Porin_4"/>
    <property type="match status" value="1"/>
</dbReference>
<feature type="signal peptide" evidence="11">
    <location>
        <begin position="1"/>
        <end position="28"/>
    </location>
</feature>
<dbReference type="InterPro" id="IPR001702">
    <property type="entry name" value="Porin_Gram-ve"/>
</dbReference>
<keyword evidence="6 11" id="KW-0732">Signal</keyword>
<gene>
    <name evidence="13" type="ORF">E1N52_17090</name>
</gene>
<comment type="subunit">
    <text evidence="2">Homotrimer.</text>
</comment>
<dbReference type="GO" id="GO:0015288">
    <property type="term" value="F:porin activity"/>
    <property type="evidence" value="ECO:0007669"/>
    <property type="project" value="UniProtKB-KW"/>
</dbReference>
<evidence type="ECO:0000256" key="2">
    <source>
        <dbReference type="ARBA" id="ARBA00011233"/>
    </source>
</evidence>
<dbReference type="OrthoDB" id="9071136at2"/>
<keyword evidence="3" id="KW-0813">Transport</keyword>
<evidence type="ECO:0000256" key="11">
    <source>
        <dbReference type="SAM" id="SignalP"/>
    </source>
</evidence>
<dbReference type="GO" id="GO:0046930">
    <property type="term" value="C:pore complex"/>
    <property type="evidence" value="ECO:0007669"/>
    <property type="project" value="UniProtKB-KW"/>
</dbReference>
<organism evidence="13 14">
    <name type="scientific">Paraburkholderia guartelaensis</name>
    <dbReference type="NCBI Taxonomy" id="2546446"/>
    <lineage>
        <taxon>Bacteria</taxon>
        <taxon>Pseudomonadati</taxon>
        <taxon>Pseudomonadota</taxon>
        <taxon>Betaproteobacteria</taxon>
        <taxon>Burkholderiales</taxon>
        <taxon>Burkholderiaceae</taxon>
        <taxon>Paraburkholderia</taxon>
    </lineage>
</organism>
<dbReference type="InterPro" id="IPR050298">
    <property type="entry name" value="Gram-neg_bact_OMP"/>
</dbReference>
<accession>A0A4R5LCM8</accession>
<evidence type="ECO:0000256" key="5">
    <source>
        <dbReference type="ARBA" id="ARBA00022692"/>
    </source>
</evidence>
<proteinExistence type="predicted"/>
<keyword evidence="8" id="KW-0626">Porin</keyword>
<evidence type="ECO:0000313" key="13">
    <source>
        <dbReference type="EMBL" id="TDG06965.1"/>
    </source>
</evidence>
<sequence>MKMVKQWKWPLKAGVAAAALCAASAAYADGSVTLYGIADVGVMYLSHSTPEFNGSTGTGHVFQLTNAGYSPSLWGLTGKEDLGGGVKAEFKLESGINLANGGFDNPGGNNGLFNRIAEVGLSGDFGKVMAGLQISPFFNIIYALDPRGAGEFGSILTPVSENSLIASVFMPNAVSYTSPDIGGFQAAGLFALGGVAGSFQTGRAWSVSARYTNGTFLAAAAYISANNAADSALASVGELYPINVRAYTAGMSYKFGGLIAKAAFANFRANSVPVSVNPALMYSTNTSVNVYSGGFDYFPLPYLDVNAGVYYQQDRVNSGGHSVMGAIGSQFFLSKRTSLYAQVGLVNNTCAHNGVCLGSGLSVESGGSGVGGLQGLGLAAEGLGLPPGTTVGANLGIRTTF</sequence>
<evidence type="ECO:0000259" key="12">
    <source>
        <dbReference type="Pfam" id="PF13609"/>
    </source>
</evidence>
<dbReference type="PANTHER" id="PTHR34501">
    <property type="entry name" value="PROTEIN YDDL-RELATED"/>
    <property type="match status" value="1"/>
</dbReference>
<dbReference type="AlphaFoldDB" id="A0A4R5LCM8"/>
<keyword evidence="4" id="KW-1134">Transmembrane beta strand</keyword>
<evidence type="ECO:0000256" key="8">
    <source>
        <dbReference type="ARBA" id="ARBA00023114"/>
    </source>
</evidence>
<comment type="subcellular location">
    <subcellularLocation>
        <location evidence="1">Cell outer membrane</location>
        <topology evidence="1">Multi-pass membrane protein</topology>
    </subcellularLocation>
</comment>
<dbReference type="InterPro" id="IPR033900">
    <property type="entry name" value="Gram_neg_porin_domain"/>
</dbReference>
<name>A0A4R5LCM8_9BURK</name>
<dbReference type="PANTHER" id="PTHR34501:SF9">
    <property type="entry name" value="MAJOR OUTER MEMBRANE PROTEIN P.IA"/>
    <property type="match status" value="1"/>
</dbReference>